<evidence type="ECO:0000256" key="1">
    <source>
        <dbReference type="SAM" id="Coils"/>
    </source>
</evidence>
<proteinExistence type="predicted"/>
<name>A0A9D2DA30_9FIRM</name>
<evidence type="ECO:0000313" key="2">
    <source>
        <dbReference type="EMBL" id="HIZ13241.1"/>
    </source>
</evidence>
<accession>A0A9D2DA30</accession>
<feature type="coiled-coil region" evidence="1">
    <location>
        <begin position="6"/>
        <end position="33"/>
    </location>
</feature>
<protein>
    <submittedName>
        <fullName evidence="2">Uncharacterized protein</fullName>
    </submittedName>
</protein>
<dbReference type="Proteomes" id="UP000824017">
    <property type="component" value="Unassembled WGS sequence"/>
</dbReference>
<gene>
    <name evidence="2" type="ORF">H9817_04885</name>
</gene>
<dbReference type="AlphaFoldDB" id="A0A9D2DA30"/>
<reference evidence="2" key="2">
    <citation type="submission" date="2021-04" db="EMBL/GenBank/DDBJ databases">
        <authorList>
            <person name="Gilroy R."/>
        </authorList>
    </citation>
    <scope>NUCLEOTIDE SEQUENCE</scope>
    <source>
        <strain evidence="2">ChiGjej1B1-13045</strain>
    </source>
</reference>
<organism evidence="2 3">
    <name type="scientific">Candidatus Mediterraneibacter stercorigallinarum</name>
    <dbReference type="NCBI Taxonomy" id="2838686"/>
    <lineage>
        <taxon>Bacteria</taxon>
        <taxon>Bacillati</taxon>
        <taxon>Bacillota</taxon>
        <taxon>Clostridia</taxon>
        <taxon>Lachnospirales</taxon>
        <taxon>Lachnospiraceae</taxon>
        <taxon>Mediterraneibacter</taxon>
    </lineage>
</organism>
<keyword evidence="1" id="KW-0175">Coiled coil</keyword>
<sequence length="70" mass="8490">MNEKRLQQFEKMLAAVQSEHENIVRQMEELKAKGKIKSVTYQQLLARKMTYQNMLSMYELYDLTDRRMDD</sequence>
<evidence type="ECO:0000313" key="3">
    <source>
        <dbReference type="Proteomes" id="UP000824017"/>
    </source>
</evidence>
<reference evidence="2" key="1">
    <citation type="journal article" date="2021" name="PeerJ">
        <title>Extensive microbial diversity within the chicken gut microbiome revealed by metagenomics and culture.</title>
        <authorList>
            <person name="Gilroy R."/>
            <person name="Ravi A."/>
            <person name="Getino M."/>
            <person name="Pursley I."/>
            <person name="Horton D.L."/>
            <person name="Alikhan N.F."/>
            <person name="Baker D."/>
            <person name="Gharbi K."/>
            <person name="Hall N."/>
            <person name="Watson M."/>
            <person name="Adriaenssens E.M."/>
            <person name="Foster-Nyarko E."/>
            <person name="Jarju S."/>
            <person name="Secka A."/>
            <person name="Antonio M."/>
            <person name="Oren A."/>
            <person name="Chaudhuri R.R."/>
            <person name="La Ragione R."/>
            <person name="Hildebrand F."/>
            <person name="Pallen M.J."/>
        </authorList>
    </citation>
    <scope>NUCLEOTIDE SEQUENCE</scope>
    <source>
        <strain evidence="2">ChiGjej1B1-13045</strain>
    </source>
</reference>
<comment type="caution">
    <text evidence="2">The sequence shown here is derived from an EMBL/GenBank/DDBJ whole genome shotgun (WGS) entry which is preliminary data.</text>
</comment>
<dbReference type="EMBL" id="DXCD01000127">
    <property type="protein sequence ID" value="HIZ13241.1"/>
    <property type="molecule type" value="Genomic_DNA"/>
</dbReference>